<dbReference type="EMBL" id="FJOF01000008">
    <property type="protein sequence ID" value="CZR43869.1"/>
    <property type="molecule type" value="Genomic_DNA"/>
</dbReference>
<reference evidence="3" key="1">
    <citation type="journal article" date="2016" name="Genome Biol. Evol.">
        <title>Comparative 'omics' of the Fusarium fujikuroi species complex highlights differences in genetic potential and metabolite synthesis.</title>
        <authorList>
            <person name="Niehaus E.-M."/>
            <person name="Muensterkoetter M."/>
            <person name="Proctor R.H."/>
            <person name="Brown D.W."/>
            <person name="Sharon A."/>
            <person name="Idan Y."/>
            <person name="Oren-Young L."/>
            <person name="Sieber C.M."/>
            <person name="Novak O."/>
            <person name="Pencik A."/>
            <person name="Tarkowska D."/>
            <person name="Hromadova K."/>
            <person name="Freeman S."/>
            <person name="Maymon M."/>
            <person name="Elazar M."/>
            <person name="Youssef S.A."/>
            <person name="El-Shabrawy E.S.M."/>
            <person name="Shalaby A.B.A."/>
            <person name="Houterman P."/>
            <person name="Brock N.L."/>
            <person name="Burkhardt I."/>
            <person name="Tsavkelova E.A."/>
            <person name="Dickschat J.S."/>
            <person name="Galuszka P."/>
            <person name="Gueldener U."/>
            <person name="Tudzynski B."/>
        </authorList>
    </citation>
    <scope>NUCLEOTIDE SEQUENCE [LARGE SCALE GENOMIC DNA]</scope>
    <source>
        <strain evidence="3">ET1</strain>
    </source>
</reference>
<dbReference type="VEuPathDB" id="FungiDB:FPRO_13676"/>
<comment type="caution">
    <text evidence="2">The sequence shown here is derived from an EMBL/GenBank/DDBJ whole genome shotgun (WGS) entry which is preliminary data.</text>
</comment>
<accession>A0A1L7VTZ1</accession>
<gene>
    <name evidence="2" type="ORF">FPRO_13676</name>
</gene>
<evidence type="ECO:0000313" key="3">
    <source>
        <dbReference type="Proteomes" id="UP000183971"/>
    </source>
</evidence>
<dbReference type="RefSeq" id="XP_031084460.1">
    <property type="nucleotide sequence ID" value="XM_031218620.1"/>
</dbReference>
<evidence type="ECO:0000313" key="2">
    <source>
        <dbReference type="EMBL" id="CZR43869.1"/>
    </source>
</evidence>
<proteinExistence type="predicted"/>
<dbReference type="GeneID" id="42058537"/>
<dbReference type="Proteomes" id="UP000183971">
    <property type="component" value="Unassembled WGS sequence"/>
</dbReference>
<keyword evidence="3" id="KW-1185">Reference proteome</keyword>
<organism evidence="2 3">
    <name type="scientific">Fusarium proliferatum (strain ET1)</name>
    <name type="common">Orchid endophyte fungus</name>
    <dbReference type="NCBI Taxonomy" id="1227346"/>
    <lineage>
        <taxon>Eukaryota</taxon>
        <taxon>Fungi</taxon>
        <taxon>Dikarya</taxon>
        <taxon>Ascomycota</taxon>
        <taxon>Pezizomycotina</taxon>
        <taxon>Sordariomycetes</taxon>
        <taxon>Hypocreomycetidae</taxon>
        <taxon>Hypocreales</taxon>
        <taxon>Nectriaceae</taxon>
        <taxon>Fusarium</taxon>
        <taxon>Fusarium fujikuroi species complex</taxon>
    </lineage>
</organism>
<feature type="region of interest" description="Disordered" evidence="1">
    <location>
        <begin position="97"/>
        <end position="120"/>
    </location>
</feature>
<name>A0A1L7VTZ1_FUSPR</name>
<evidence type="ECO:0000256" key="1">
    <source>
        <dbReference type="SAM" id="MobiDB-lite"/>
    </source>
</evidence>
<dbReference type="AlphaFoldDB" id="A0A1L7VTZ1"/>
<protein>
    <submittedName>
        <fullName evidence="2">Uncharacterized protein</fullName>
    </submittedName>
</protein>
<sequence>MSHDAQSMPGQTGRDEAVSYPQEALIQKIASTDYKVIVHLMLLAHLALVVTQAAAYSDENQISLMEYLQLFENIDCGRIERSSAGFQGDPRYGMAYGPGRPARTAAPFSLPAAADDLEKP</sequence>